<dbReference type="KEGG" id="sbae:DSM104329_04228"/>
<evidence type="ECO:0000259" key="3">
    <source>
        <dbReference type="Pfam" id="PF08386"/>
    </source>
</evidence>
<sequence length="519" mass="55060">MRGTQRTGLLGAMTYPVLPAAAAAAALIALGLAAPAGAASVAPGPCPTPETPIPALAGARCGFLTVPENRTRLDGRTIRLQVAVIPARSRTPAPDPVVYLTGGPGGSAISAVQNVVNAGANRDRDLIVLEQRGTLYSEPSLTCPVIDRWNSRVVGLPYDARSTGRKQTAATRACRASVVAKGADPGSYNTTESTADFADLRVALGIPEWNVIGASYGTDLALSYMRDHPEGIRSVTIDSAIAPDQAGTSLAWTSAGVGMRQMFRACRAQPSCRRAYPRPDRVFTRLVRRLEATPITAFVKPALIPGDKPDPGARRTKVVLDGGAFANYVINITGAGFGSKVPKLLYDFAHGRRKPVLASQAATGALHAGELSYGLQYGVICSEWIPFETKRDVLRRGRQAFPGFPRSVRAQPPQFPFRFMDCPVWDVPKAPDSQRAVPRSAIPTLVLAGSYDTLTSEANSRHAASNLPSSRLVVFPGEGHVVLNTSKCAGRVFVSFLDAPGSPDMRCTANLKPPPFEIG</sequence>
<name>A0A9E6Y1B7_9ACTN</name>
<feature type="domain" description="Peptidase S33 tripeptidyl aminopeptidase-like C-terminal" evidence="3">
    <location>
        <begin position="419"/>
        <end position="504"/>
    </location>
</feature>
<dbReference type="AlphaFoldDB" id="A0A9E6Y1B7"/>
<dbReference type="SUPFAM" id="SSF53474">
    <property type="entry name" value="alpha/beta-Hydrolases"/>
    <property type="match status" value="1"/>
</dbReference>
<feature type="chain" id="PRO_5039067121" evidence="1">
    <location>
        <begin position="39"/>
        <end position="519"/>
    </location>
</feature>
<proteinExistence type="predicted"/>
<dbReference type="Pfam" id="PF08386">
    <property type="entry name" value="Abhydrolase_4"/>
    <property type="match status" value="1"/>
</dbReference>
<feature type="signal peptide" evidence="1">
    <location>
        <begin position="1"/>
        <end position="38"/>
    </location>
</feature>
<keyword evidence="1" id="KW-0732">Signal</keyword>
<dbReference type="GO" id="GO:0006508">
    <property type="term" value="P:proteolysis"/>
    <property type="evidence" value="ECO:0007669"/>
    <property type="project" value="InterPro"/>
</dbReference>
<evidence type="ECO:0000259" key="2">
    <source>
        <dbReference type="Pfam" id="PF00561"/>
    </source>
</evidence>
<dbReference type="GO" id="GO:0005737">
    <property type="term" value="C:cytoplasm"/>
    <property type="evidence" value="ECO:0007669"/>
    <property type="project" value="InterPro"/>
</dbReference>
<dbReference type="PANTHER" id="PTHR43722:SF1">
    <property type="entry name" value="PROLINE IMINOPEPTIDASE"/>
    <property type="match status" value="1"/>
</dbReference>
<accession>A0A9E6Y1B7</accession>
<dbReference type="InterPro" id="IPR005944">
    <property type="entry name" value="Pro_iminopeptidase"/>
</dbReference>
<dbReference type="InterPro" id="IPR000073">
    <property type="entry name" value="AB_hydrolase_1"/>
</dbReference>
<dbReference type="PANTHER" id="PTHR43722">
    <property type="entry name" value="PROLINE IMINOPEPTIDASE"/>
    <property type="match status" value="1"/>
</dbReference>
<evidence type="ECO:0000313" key="4">
    <source>
        <dbReference type="EMBL" id="UGS37807.1"/>
    </source>
</evidence>
<feature type="domain" description="AB hydrolase-1" evidence="2">
    <location>
        <begin position="96"/>
        <end position="245"/>
    </location>
</feature>
<dbReference type="Pfam" id="PF00561">
    <property type="entry name" value="Abhydrolase_1"/>
    <property type="match status" value="1"/>
</dbReference>
<organism evidence="4 5">
    <name type="scientific">Capillimicrobium parvum</name>
    <dbReference type="NCBI Taxonomy" id="2884022"/>
    <lineage>
        <taxon>Bacteria</taxon>
        <taxon>Bacillati</taxon>
        <taxon>Actinomycetota</taxon>
        <taxon>Thermoleophilia</taxon>
        <taxon>Solirubrobacterales</taxon>
        <taxon>Capillimicrobiaceae</taxon>
        <taxon>Capillimicrobium</taxon>
    </lineage>
</organism>
<dbReference type="GO" id="GO:0004177">
    <property type="term" value="F:aminopeptidase activity"/>
    <property type="evidence" value="ECO:0007669"/>
    <property type="project" value="UniProtKB-EC"/>
</dbReference>
<dbReference type="Proteomes" id="UP001162834">
    <property type="component" value="Chromosome"/>
</dbReference>
<keyword evidence="5" id="KW-1185">Reference proteome</keyword>
<dbReference type="InterPro" id="IPR013595">
    <property type="entry name" value="Pept_S33_TAP-like_C"/>
</dbReference>
<evidence type="ECO:0000256" key="1">
    <source>
        <dbReference type="SAM" id="SignalP"/>
    </source>
</evidence>
<evidence type="ECO:0000313" key="5">
    <source>
        <dbReference type="Proteomes" id="UP001162834"/>
    </source>
</evidence>
<dbReference type="InterPro" id="IPR029058">
    <property type="entry name" value="AB_hydrolase_fold"/>
</dbReference>
<gene>
    <name evidence="4" type="ORF">DSM104329_04228</name>
</gene>
<dbReference type="Gene3D" id="3.40.50.1820">
    <property type="entry name" value="alpha/beta hydrolase"/>
    <property type="match status" value="1"/>
</dbReference>
<protein>
    <submittedName>
        <fullName evidence="4">Uncharacterized protein</fullName>
    </submittedName>
</protein>
<reference evidence="4" key="1">
    <citation type="journal article" date="2022" name="Int. J. Syst. Evol. Microbiol.">
        <title>Pseudomonas aegrilactucae sp. nov. and Pseudomonas morbosilactucae sp. nov., pathogens causing bacterial rot of lettuce in Japan.</title>
        <authorList>
            <person name="Sawada H."/>
            <person name="Fujikawa T."/>
            <person name="Satou M."/>
        </authorList>
    </citation>
    <scope>NUCLEOTIDE SEQUENCE</scope>
    <source>
        <strain evidence="4">0166_1</strain>
    </source>
</reference>
<dbReference type="EMBL" id="CP087164">
    <property type="protein sequence ID" value="UGS37807.1"/>
    <property type="molecule type" value="Genomic_DNA"/>
</dbReference>